<accession>A0ABZ2AMZ4</accession>
<dbReference type="InterPro" id="IPR035906">
    <property type="entry name" value="MetI-like_sf"/>
</dbReference>
<feature type="transmembrane region" description="Helical" evidence="7">
    <location>
        <begin position="302"/>
        <end position="328"/>
    </location>
</feature>
<keyword evidence="10" id="KW-1185">Reference proteome</keyword>
<dbReference type="PANTHER" id="PTHR30465:SF0">
    <property type="entry name" value="OLIGOPEPTIDE TRANSPORT SYSTEM PERMEASE PROTEIN APPB"/>
    <property type="match status" value="1"/>
</dbReference>
<proteinExistence type="inferred from homology"/>
<keyword evidence="5 7" id="KW-1133">Transmembrane helix</keyword>
<comment type="subcellular location">
    <subcellularLocation>
        <location evidence="1 7">Cell membrane</location>
        <topology evidence="1 7">Multi-pass membrane protein</topology>
    </subcellularLocation>
</comment>
<feature type="transmembrane region" description="Helical" evidence="7">
    <location>
        <begin position="260"/>
        <end position="282"/>
    </location>
</feature>
<evidence type="ECO:0000256" key="4">
    <source>
        <dbReference type="ARBA" id="ARBA00022692"/>
    </source>
</evidence>
<dbReference type="Pfam" id="PF00528">
    <property type="entry name" value="BPD_transp_1"/>
    <property type="match status" value="1"/>
</dbReference>
<dbReference type="EMBL" id="CP143578">
    <property type="protein sequence ID" value="WVN21516.1"/>
    <property type="molecule type" value="Genomic_DNA"/>
</dbReference>
<dbReference type="Proteomes" id="UP001431935">
    <property type="component" value="Chromosome"/>
</dbReference>
<comment type="similarity">
    <text evidence="7">Belongs to the binding-protein-dependent transport system permease family.</text>
</comment>
<dbReference type="SUPFAM" id="SSF161098">
    <property type="entry name" value="MetI-like"/>
    <property type="match status" value="1"/>
</dbReference>
<keyword evidence="3" id="KW-1003">Cell membrane</keyword>
<evidence type="ECO:0000256" key="5">
    <source>
        <dbReference type="ARBA" id="ARBA00022989"/>
    </source>
</evidence>
<dbReference type="CDD" id="cd06261">
    <property type="entry name" value="TM_PBP2"/>
    <property type="match status" value="1"/>
</dbReference>
<dbReference type="PANTHER" id="PTHR30465">
    <property type="entry name" value="INNER MEMBRANE ABC TRANSPORTER"/>
    <property type="match status" value="1"/>
</dbReference>
<protein>
    <submittedName>
        <fullName evidence="9">ABC transporter permease</fullName>
    </submittedName>
</protein>
<evidence type="ECO:0000256" key="3">
    <source>
        <dbReference type="ARBA" id="ARBA00022475"/>
    </source>
</evidence>
<dbReference type="Gene3D" id="1.10.3720.10">
    <property type="entry name" value="MetI-like"/>
    <property type="match status" value="1"/>
</dbReference>
<evidence type="ECO:0000256" key="7">
    <source>
        <dbReference type="RuleBase" id="RU363032"/>
    </source>
</evidence>
<evidence type="ECO:0000256" key="6">
    <source>
        <dbReference type="ARBA" id="ARBA00023136"/>
    </source>
</evidence>
<evidence type="ECO:0000256" key="2">
    <source>
        <dbReference type="ARBA" id="ARBA00022448"/>
    </source>
</evidence>
<feature type="transmembrane region" description="Helical" evidence="7">
    <location>
        <begin position="156"/>
        <end position="182"/>
    </location>
</feature>
<evidence type="ECO:0000313" key="10">
    <source>
        <dbReference type="Proteomes" id="UP001431935"/>
    </source>
</evidence>
<evidence type="ECO:0000313" key="9">
    <source>
        <dbReference type="EMBL" id="WVN21516.1"/>
    </source>
</evidence>
<feature type="transmembrane region" description="Helical" evidence="7">
    <location>
        <begin position="9"/>
        <end position="31"/>
    </location>
</feature>
<gene>
    <name evidence="9" type="ORF">V2E26_00755</name>
</gene>
<name>A0ABZ2AMZ4_9BACT</name>
<keyword evidence="6 7" id="KW-0472">Membrane</keyword>
<dbReference type="RefSeq" id="WP_330463546.1">
    <property type="nucleotide sequence ID" value="NZ_CP143578.1"/>
</dbReference>
<dbReference type="PROSITE" id="PS50928">
    <property type="entry name" value="ABC_TM1"/>
    <property type="match status" value="1"/>
</dbReference>
<feature type="transmembrane region" description="Helical" evidence="7">
    <location>
        <begin position="202"/>
        <end position="220"/>
    </location>
</feature>
<dbReference type="InterPro" id="IPR000515">
    <property type="entry name" value="MetI-like"/>
</dbReference>
<evidence type="ECO:0000259" key="8">
    <source>
        <dbReference type="PROSITE" id="PS50928"/>
    </source>
</evidence>
<feature type="domain" description="ABC transmembrane type-1" evidence="8">
    <location>
        <begin position="117"/>
        <end position="321"/>
    </location>
</feature>
<evidence type="ECO:0000256" key="1">
    <source>
        <dbReference type="ARBA" id="ARBA00004651"/>
    </source>
</evidence>
<feature type="transmembrane region" description="Helical" evidence="7">
    <location>
        <begin position="123"/>
        <end position="144"/>
    </location>
</feature>
<organism evidence="9 10">
    <name type="scientific">Metamycoplasma gateae</name>
    <dbReference type="NCBI Taxonomy" id="35769"/>
    <lineage>
        <taxon>Bacteria</taxon>
        <taxon>Bacillati</taxon>
        <taxon>Mycoplasmatota</taxon>
        <taxon>Mycoplasmoidales</taxon>
        <taxon>Metamycoplasmataceae</taxon>
        <taxon>Metamycoplasma</taxon>
    </lineage>
</organism>
<reference evidence="9" key="1">
    <citation type="submission" date="2024-01" db="EMBL/GenBank/DDBJ databases">
        <title>Complete genome sequence of Mycoplasma gateae strain 3700.</title>
        <authorList>
            <person name="Spergser J."/>
        </authorList>
    </citation>
    <scope>NUCLEOTIDE SEQUENCE [LARGE SCALE GENOMIC DNA]</scope>
    <source>
        <strain evidence="9">3700</strain>
    </source>
</reference>
<keyword evidence="2 7" id="KW-0813">Transport</keyword>
<keyword evidence="4 7" id="KW-0812">Transmembrane</keyword>
<sequence>MFKYVYQRIAFAILTLFIITLVVFVLVSAFGDSPIKSLVEKAFQSPKNKHTYEELTIQFETQYGLRDAEGNLIPIIVRYFKYLGNVFQGDFGFVINKENNPSPSEYSNIQQLFFIPLRYSIRITLPAFIISAISGITIGVFAGYKRGKLFDSAANVFVLLFIAVPSFVLAPILITISLKIGIPTTVPRDALEPSFGELFVSYLPPVLIITLTSMAAYVSYTRNQVITVLTSNYVLIAKTKGLNQTQIFFKYVLRNISIPLFSLLFGSFLGLLSGSIIIEKYWDVPGTSQVIARSFPTGEINIIMFSTIFFTALSLIASIFVDVMFAILDPKITYASKSKKNYWLFFKAYLERKKLEKDLFAKQEQENQSQLQNNQKA</sequence>